<sequence length="215" mass="23818">MRRRIASIILLAALLPVLSACRQEDYTEHISEVRRDIFCAQTEDFTLTLSCTSREYPYADDGIACPMSDLIEVTLTPAVSPAGDVLVYAADESWGGEASFSAVHGDYRFSQGVDTFPAGSVDLRIAWGERTYEVAATSVRTEETLSPEAALAVLTESESETLTRMRKEGVFCGEFRVRLLRREQNYYYVAVTDGEEQIALLIDAQTGEILAHRAT</sequence>
<feature type="signal peptide" evidence="1">
    <location>
        <begin position="1"/>
        <end position="22"/>
    </location>
</feature>
<feature type="chain" id="PRO_5038854970" description="PepSY domain-containing protein" evidence="1">
    <location>
        <begin position="23"/>
        <end position="215"/>
    </location>
</feature>
<evidence type="ECO:0000313" key="2">
    <source>
        <dbReference type="EMBL" id="HIZ24024.1"/>
    </source>
</evidence>
<gene>
    <name evidence="2" type="ORF">H9812_00895</name>
</gene>
<reference evidence="2" key="1">
    <citation type="journal article" date="2021" name="PeerJ">
        <title>Extensive microbial diversity within the chicken gut microbiome revealed by metagenomics and culture.</title>
        <authorList>
            <person name="Gilroy R."/>
            <person name="Ravi A."/>
            <person name="Getino M."/>
            <person name="Pursley I."/>
            <person name="Horton D.L."/>
            <person name="Alikhan N.F."/>
            <person name="Baker D."/>
            <person name="Gharbi K."/>
            <person name="Hall N."/>
            <person name="Watson M."/>
            <person name="Adriaenssens E.M."/>
            <person name="Foster-Nyarko E."/>
            <person name="Jarju S."/>
            <person name="Secka A."/>
            <person name="Antonio M."/>
            <person name="Oren A."/>
            <person name="Chaudhuri R.R."/>
            <person name="La Ragione R."/>
            <person name="Hildebrand F."/>
            <person name="Pallen M.J."/>
        </authorList>
    </citation>
    <scope>NUCLEOTIDE SEQUENCE</scope>
    <source>
        <strain evidence="2">CHK33-5263</strain>
    </source>
</reference>
<dbReference type="PROSITE" id="PS51257">
    <property type="entry name" value="PROKAR_LIPOPROTEIN"/>
    <property type="match status" value="1"/>
</dbReference>
<protein>
    <recommendedName>
        <fullName evidence="4">PepSY domain-containing protein</fullName>
    </recommendedName>
</protein>
<dbReference type="EMBL" id="DXBS01000020">
    <property type="protein sequence ID" value="HIZ24024.1"/>
    <property type="molecule type" value="Genomic_DNA"/>
</dbReference>
<reference evidence="2" key="2">
    <citation type="submission" date="2021-04" db="EMBL/GenBank/DDBJ databases">
        <authorList>
            <person name="Gilroy R."/>
        </authorList>
    </citation>
    <scope>NUCLEOTIDE SEQUENCE</scope>
    <source>
        <strain evidence="2">CHK33-5263</strain>
    </source>
</reference>
<evidence type="ECO:0000256" key="1">
    <source>
        <dbReference type="SAM" id="SignalP"/>
    </source>
</evidence>
<keyword evidence="1" id="KW-0732">Signal</keyword>
<comment type="caution">
    <text evidence="2">The sequence shown here is derived from an EMBL/GenBank/DDBJ whole genome shotgun (WGS) entry which is preliminary data.</text>
</comment>
<evidence type="ECO:0008006" key="4">
    <source>
        <dbReference type="Google" id="ProtNLM"/>
    </source>
</evidence>
<name>A0A9D2DVY2_9FIRM</name>
<dbReference type="Proteomes" id="UP000824044">
    <property type="component" value="Unassembled WGS sequence"/>
</dbReference>
<dbReference type="AlphaFoldDB" id="A0A9D2DVY2"/>
<evidence type="ECO:0000313" key="3">
    <source>
        <dbReference type="Proteomes" id="UP000824044"/>
    </source>
</evidence>
<organism evidence="2 3">
    <name type="scientific">Candidatus Gallimonas intestinigallinarum</name>
    <dbReference type="NCBI Taxonomy" id="2838604"/>
    <lineage>
        <taxon>Bacteria</taxon>
        <taxon>Bacillati</taxon>
        <taxon>Bacillota</taxon>
        <taxon>Clostridia</taxon>
        <taxon>Candidatus Gallimonas</taxon>
    </lineage>
</organism>
<proteinExistence type="predicted"/>
<accession>A0A9D2DVY2</accession>